<dbReference type="VEuPathDB" id="FungiDB:JI435_408790"/>
<proteinExistence type="predicted"/>
<evidence type="ECO:0000313" key="1">
    <source>
        <dbReference type="EMBL" id="QRC96350.1"/>
    </source>
</evidence>
<evidence type="ECO:0000313" key="2">
    <source>
        <dbReference type="Proteomes" id="UP000663193"/>
    </source>
</evidence>
<dbReference type="EMBL" id="CP069028">
    <property type="protein sequence ID" value="QRC96350.1"/>
    <property type="molecule type" value="Genomic_DNA"/>
</dbReference>
<organism evidence="1 2">
    <name type="scientific">Phaeosphaeria nodorum (strain SN15 / ATCC MYA-4574 / FGSC 10173)</name>
    <name type="common">Glume blotch fungus</name>
    <name type="synonym">Parastagonospora nodorum</name>
    <dbReference type="NCBI Taxonomy" id="321614"/>
    <lineage>
        <taxon>Eukaryota</taxon>
        <taxon>Fungi</taxon>
        <taxon>Dikarya</taxon>
        <taxon>Ascomycota</taxon>
        <taxon>Pezizomycotina</taxon>
        <taxon>Dothideomycetes</taxon>
        <taxon>Pleosporomycetidae</taxon>
        <taxon>Pleosporales</taxon>
        <taxon>Pleosporineae</taxon>
        <taxon>Phaeosphaeriaceae</taxon>
        <taxon>Parastagonospora</taxon>
    </lineage>
</organism>
<protein>
    <submittedName>
        <fullName evidence="1">Uncharacterized protein</fullName>
    </submittedName>
</protein>
<dbReference type="Proteomes" id="UP000663193">
    <property type="component" value="Chromosome 6"/>
</dbReference>
<dbReference type="AlphaFoldDB" id="A0A7U2F465"/>
<gene>
    <name evidence="1" type="ORF">JI435_408790</name>
</gene>
<sequence length="50" mass="5937">MRRVGGMTLTSCQKQLSWVWNGRARAHVCRLVWSFDEIKQRTPQRDRTSC</sequence>
<reference evidence="2" key="1">
    <citation type="journal article" date="2021" name="BMC Genomics">
        <title>Chromosome-level genome assembly and manually-curated proteome of model necrotroph Parastagonospora nodorum Sn15 reveals a genome-wide trove of candidate effector homologs, and redundancy of virulence-related functions within an accessory chromosome.</title>
        <authorList>
            <person name="Bertazzoni S."/>
            <person name="Jones D.A.B."/>
            <person name="Phan H.T."/>
            <person name="Tan K.-C."/>
            <person name="Hane J.K."/>
        </authorList>
    </citation>
    <scope>NUCLEOTIDE SEQUENCE [LARGE SCALE GENOMIC DNA]</scope>
    <source>
        <strain evidence="2">SN15 / ATCC MYA-4574 / FGSC 10173)</strain>
    </source>
</reference>
<keyword evidence="2" id="KW-1185">Reference proteome</keyword>
<accession>A0A7U2F465</accession>
<name>A0A7U2F465_PHANO</name>